<evidence type="ECO:0000256" key="1">
    <source>
        <dbReference type="SAM" id="Phobius"/>
    </source>
</evidence>
<evidence type="ECO:0000313" key="2">
    <source>
        <dbReference type="EMBL" id="TFK11730.1"/>
    </source>
</evidence>
<evidence type="ECO:0000313" key="3">
    <source>
        <dbReference type="Proteomes" id="UP000297703"/>
    </source>
</evidence>
<protein>
    <submittedName>
        <fullName evidence="2">Dystrobrevin alpha</fullName>
    </submittedName>
</protein>
<sequence>MSSQESPAMIATPPRETPLVAWLRAYALQEVLIGNLSDVPSSRDCVACTRREASEGGSPFLWKFLPLTNLTRLKSATEMVIEGYVQFNPLSYSLTLQQIRGLSLGLKALANITAEGLRRTSDALTVLDNYAEQNRLLIQTILQKDFCVALEDLDPRFKGQCCLRLQPGWNNISAVANQLSSFAVQIRKEREQWDWWQAQWSSWGLGSWAQSIKQWLITVAIILVAFLLGIAVVKQLVHRVVSALPCTEPYFSEELRHREIQ</sequence>
<feature type="transmembrane region" description="Helical" evidence="1">
    <location>
        <begin position="215"/>
        <end position="233"/>
    </location>
</feature>
<dbReference type="AlphaFoldDB" id="A0A4D9F0N3"/>
<dbReference type="OrthoDB" id="10352627at2759"/>
<keyword evidence="3" id="KW-1185">Reference proteome</keyword>
<organism evidence="2 3">
    <name type="scientific">Platysternon megacephalum</name>
    <name type="common">big-headed turtle</name>
    <dbReference type="NCBI Taxonomy" id="55544"/>
    <lineage>
        <taxon>Eukaryota</taxon>
        <taxon>Metazoa</taxon>
        <taxon>Chordata</taxon>
        <taxon>Craniata</taxon>
        <taxon>Vertebrata</taxon>
        <taxon>Euteleostomi</taxon>
        <taxon>Archelosauria</taxon>
        <taxon>Testudinata</taxon>
        <taxon>Testudines</taxon>
        <taxon>Cryptodira</taxon>
        <taxon>Durocryptodira</taxon>
        <taxon>Testudinoidea</taxon>
        <taxon>Platysternidae</taxon>
        <taxon>Platysternon</taxon>
    </lineage>
</organism>
<name>A0A4D9F0N3_9SAUR</name>
<keyword evidence="1" id="KW-0812">Transmembrane</keyword>
<keyword evidence="1" id="KW-0472">Membrane</keyword>
<accession>A0A4D9F0N3</accession>
<reference evidence="2 3" key="1">
    <citation type="submission" date="2019-04" db="EMBL/GenBank/DDBJ databases">
        <title>Draft genome of the big-headed turtle Platysternon megacephalum.</title>
        <authorList>
            <person name="Gong S."/>
        </authorList>
    </citation>
    <scope>NUCLEOTIDE SEQUENCE [LARGE SCALE GENOMIC DNA]</scope>
    <source>
        <strain evidence="2">DO16091913</strain>
        <tissue evidence="2">Muscle</tissue>
    </source>
</reference>
<keyword evidence="1" id="KW-1133">Transmembrane helix</keyword>
<dbReference type="EMBL" id="QXTE01000028">
    <property type="protein sequence ID" value="TFK11730.1"/>
    <property type="molecule type" value="Genomic_DNA"/>
</dbReference>
<reference evidence="2 3" key="2">
    <citation type="submission" date="2019-04" db="EMBL/GenBank/DDBJ databases">
        <title>The genome sequence of big-headed turtle.</title>
        <authorList>
            <person name="Gong S."/>
        </authorList>
    </citation>
    <scope>NUCLEOTIDE SEQUENCE [LARGE SCALE GENOMIC DNA]</scope>
    <source>
        <strain evidence="2">DO16091913</strain>
        <tissue evidence="2">Muscle</tissue>
    </source>
</reference>
<comment type="caution">
    <text evidence="2">The sequence shown here is derived from an EMBL/GenBank/DDBJ whole genome shotgun (WGS) entry which is preliminary data.</text>
</comment>
<gene>
    <name evidence="2" type="ORF">DR999_PMT04908</name>
</gene>
<proteinExistence type="predicted"/>
<dbReference type="Proteomes" id="UP000297703">
    <property type="component" value="Unassembled WGS sequence"/>
</dbReference>